<feature type="transmembrane region" description="Helical" evidence="1">
    <location>
        <begin position="61"/>
        <end position="78"/>
    </location>
</feature>
<protein>
    <submittedName>
        <fullName evidence="2">Uncharacterized protein</fullName>
    </submittedName>
</protein>
<evidence type="ECO:0000256" key="1">
    <source>
        <dbReference type="SAM" id="Phobius"/>
    </source>
</evidence>
<gene>
    <name evidence="2" type="ORF">RZ517_09355</name>
</gene>
<feature type="transmembrane region" description="Helical" evidence="1">
    <location>
        <begin position="30"/>
        <end position="49"/>
    </location>
</feature>
<feature type="transmembrane region" description="Helical" evidence="1">
    <location>
        <begin position="6"/>
        <end position="23"/>
    </location>
</feature>
<dbReference type="Proteomes" id="UP001364156">
    <property type="component" value="Chromosome"/>
</dbReference>
<proteinExistence type="predicted"/>
<keyword evidence="1" id="KW-0472">Membrane</keyword>
<dbReference type="RefSeq" id="WP_338547867.1">
    <property type="nucleotide sequence ID" value="NZ_CP146069.1"/>
</dbReference>
<keyword evidence="1" id="KW-1133">Transmembrane helix</keyword>
<evidence type="ECO:0000313" key="3">
    <source>
        <dbReference type="Proteomes" id="UP001364156"/>
    </source>
</evidence>
<sequence length="85" mass="8534">MLDLLGTIGSNFLSLPGVLGLAFGMMTRNIGLAVVMGGLIGLGEALMFADFSFAQVGGLELAASIGIGMIAGSLGCMIRRKGATV</sequence>
<keyword evidence="1" id="KW-0812">Transmembrane</keyword>
<dbReference type="EMBL" id="CP146069">
    <property type="protein sequence ID" value="WWR45033.1"/>
    <property type="molecule type" value="Genomic_DNA"/>
</dbReference>
<name>A0ABZ2HHA9_9RHOB</name>
<organism evidence="2 3">
    <name type="scientific">Roseovarius phycicola</name>
    <dbReference type="NCBI Taxonomy" id="3080976"/>
    <lineage>
        <taxon>Bacteria</taxon>
        <taxon>Pseudomonadati</taxon>
        <taxon>Pseudomonadota</taxon>
        <taxon>Alphaproteobacteria</taxon>
        <taxon>Rhodobacterales</taxon>
        <taxon>Roseobacteraceae</taxon>
        <taxon>Roseovarius</taxon>
    </lineage>
</organism>
<evidence type="ECO:0000313" key="2">
    <source>
        <dbReference type="EMBL" id="WWR45033.1"/>
    </source>
</evidence>
<reference evidence="2 3" key="1">
    <citation type="submission" date="2023-10" db="EMBL/GenBank/DDBJ databases">
        <title>Roseovarius strain S88 nov., isolated from a marine algae.</title>
        <authorList>
            <person name="Lee M.W."/>
            <person name="Lee J.K."/>
            <person name="Kim J.M."/>
            <person name="Choi D.G."/>
            <person name="Baek J.H."/>
            <person name="Bayburt H."/>
            <person name="Jung J.J."/>
            <person name="Han D.M."/>
            <person name="Jeon C.O."/>
        </authorList>
    </citation>
    <scope>NUCLEOTIDE SEQUENCE [LARGE SCALE GENOMIC DNA]</scope>
    <source>
        <strain evidence="2 3">S88</strain>
    </source>
</reference>
<accession>A0ABZ2HHA9</accession>
<keyword evidence="3" id="KW-1185">Reference proteome</keyword>